<feature type="region of interest" description="Disordered" evidence="1">
    <location>
        <begin position="1"/>
        <end position="26"/>
    </location>
</feature>
<gene>
    <name evidence="2" type="ordered locus">NOCYR_2922</name>
</gene>
<sequence length="82" mass="8988">MQYKQTKVPRIGPDLPWSQSVPRPKTGHVIVPSFACQDARLAPRGHRHESEHGARRSGIASASPPGQPHVLQRTDTAGTQNF</sequence>
<evidence type="ECO:0000256" key="1">
    <source>
        <dbReference type="SAM" id="MobiDB-lite"/>
    </source>
</evidence>
<dbReference type="EMBL" id="FO082843">
    <property type="protein sequence ID" value="CCF63691.1"/>
    <property type="molecule type" value="Genomic_DNA"/>
</dbReference>
<feature type="region of interest" description="Disordered" evidence="1">
    <location>
        <begin position="40"/>
        <end position="82"/>
    </location>
</feature>
<reference evidence="2 3" key="1">
    <citation type="journal article" date="2012" name="J. Bacteriol.">
        <title>Genome sequence of the human- and animal-pathogenic strain Nocardia cyriacigeorgica GUH-2.</title>
        <authorList>
            <person name="Zoropogui A."/>
            <person name="Pujic P."/>
            <person name="Normand P."/>
            <person name="Barbe V."/>
            <person name="Beaman B."/>
            <person name="Beaman L."/>
            <person name="Boiron P."/>
            <person name="Colinon C."/>
            <person name="Deredjian A."/>
            <person name="Graindorge A."/>
            <person name="Mangenot S."/>
            <person name="Nazaret S."/>
            <person name="Neto M."/>
            <person name="Petit S."/>
            <person name="Roche D."/>
            <person name="Vallenet D."/>
            <person name="Rodriguez-Nava V."/>
            <person name="Richard Y."/>
            <person name="Cournoyer B."/>
            <person name="Blaha D."/>
        </authorList>
    </citation>
    <scope>NUCLEOTIDE SEQUENCE [LARGE SCALE GENOMIC DNA]</scope>
    <source>
        <strain evidence="2 3">GUH-2</strain>
    </source>
</reference>
<dbReference type="KEGG" id="ncy:NOCYR_2922"/>
<proteinExistence type="predicted"/>
<protein>
    <submittedName>
        <fullName evidence="2">Uncharacterized protein</fullName>
    </submittedName>
</protein>
<dbReference type="STRING" id="1127134.NOCYR_2922"/>
<evidence type="ECO:0000313" key="2">
    <source>
        <dbReference type="EMBL" id="CCF63691.1"/>
    </source>
</evidence>
<dbReference type="AlphaFoldDB" id="H6RA83"/>
<evidence type="ECO:0000313" key="3">
    <source>
        <dbReference type="Proteomes" id="UP000008190"/>
    </source>
</evidence>
<feature type="compositionally biased region" description="Polar residues" evidence="1">
    <location>
        <begin position="73"/>
        <end position="82"/>
    </location>
</feature>
<keyword evidence="3" id="KW-1185">Reference proteome</keyword>
<dbReference type="Proteomes" id="UP000008190">
    <property type="component" value="Chromosome"/>
</dbReference>
<organism evidence="2 3">
    <name type="scientific">Nocardia cyriacigeorgica (strain GUH-2)</name>
    <dbReference type="NCBI Taxonomy" id="1127134"/>
    <lineage>
        <taxon>Bacteria</taxon>
        <taxon>Bacillati</taxon>
        <taxon>Actinomycetota</taxon>
        <taxon>Actinomycetes</taxon>
        <taxon>Mycobacteriales</taxon>
        <taxon>Nocardiaceae</taxon>
        <taxon>Nocardia</taxon>
    </lineage>
</organism>
<name>H6RA83_NOCCG</name>
<accession>H6RA83</accession>
<dbReference type="HOGENOM" id="CLU_2554863_0_0_11"/>